<comment type="catalytic activity">
    <reaction evidence="3">
        <text>guanosine + phosphate = alpha-D-ribose 1-phosphate + guanine</text>
        <dbReference type="Rhea" id="RHEA:13233"/>
        <dbReference type="ChEBI" id="CHEBI:16235"/>
        <dbReference type="ChEBI" id="CHEBI:16750"/>
        <dbReference type="ChEBI" id="CHEBI:43474"/>
        <dbReference type="ChEBI" id="CHEBI:57720"/>
        <dbReference type="EC" id="2.4.2.1"/>
    </reaction>
</comment>
<evidence type="ECO:0000313" key="5">
    <source>
        <dbReference type="Proteomes" id="UP000054893"/>
    </source>
</evidence>
<dbReference type="EC" id="2.4.2.1" evidence="3"/>
<dbReference type="GO" id="GO:0047975">
    <property type="term" value="F:guanosine phosphorylase activity"/>
    <property type="evidence" value="ECO:0007669"/>
    <property type="project" value="RHEA"/>
</dbReference>
<reference evidence="4 5" key="1">
    <citation type="submission" date="2016-01" db="EMBL/GenBank/DDBJ databases">
        <authorList>
            <person name="Oliw E.H."/>
        </authorList>
    </citation>
    <scope>NUCLEOTIDE SEQUENCE [LARGE SCALE GENOMIC DNA]</scope>
    <source>
        <strain evidence="4">LMG 22029</strain>
    </source>
</reference>
<comment type="catalytic activity">
    <reaction evidence="3">
        <text>a purine D-ribonucleoside + phosphate = a purine nucleobase + alpha-D-ribose 1-phosphate</text>
        <dbReference type="Rhea" id="RHEA:19805"/>
        <dbReference type="ChEBI" id="CHEBI:26386"/>
        <dbReference type="ChEBI" id="CHEBI:43474"/>
        <dbReference type="ChEBI" id="CHEBI:57720"/>
        <dbReference type="ChEBI" id="CHEBI:142355"/>
        <dbReference type="EC" id="2.4.2.1"/>
    </reaction>
</comment>
<comment type="catalytic activity">
    <reaction evidence="3">
        <text>inosine + phosphate = alpha-D-ribose 1-phosphate + hypoxanthine</text>
        <dbReference type="Rhea" id="RHEA:27646"/>
        <dbReference type="ChEBI" id="CHEBI:17368"/>
        <dbReference type="ChEBI" id="CHEBI:17596"/>
        <dbReference type="ChEBI" id="CHEBI:43474"/>
        <dbReference type="ChEBI" id="CHEBI:57720"/>
        <dbReference type="EC" id="2.4.2.1"/>
    </reaction>
</comment>
<comment type="catalytic activity">
    <reaction evidence="3">
        <text>xanthosine + phosphate = alpha-D-ribose 1-phosphate + xanthine</text>
        <dbReference type="Rhea" id="RHEA:27638"/>
        <dbReference type="ChEBI" id="CHEBI:17712"/>
        <dbReference type="ChEBI" id="CHEBI:18107"/>
        <dbReference type="ChEBI" id="CHEBI:43474"/>
        <dbReference type="ChEBI" id="CHEBI:57720"/>
        <dbReference type="EC" id="2.4.2.1"/>
    </reaction>
</comment>
<dbReference type="RefSeq" id="WP_060858750.1">
    <property type="nucleotide sequence ID" value="NZ_FCOC02000030.1"/>
</dbReference>
<dbReference type="Pfam" id="PF06865">
    <property type="entry name" value="Ppnp"/>
    <property type="match status" value="1"/>
</dbReference>
<comment type="similarity">
    <text evidence="3">Belongs to the nucleoside phosphorylase PpnP family.</text>
</comment>
<comment type="catalytic activity">
    <reaction evidence="3">
        <text>thymidine + phosphate = 2-deoxy-alpha-D-ribose 1-phosphate + thymine</text>
        <dbReference type="Rhea" id="RHEA:16037"/>
        <dbReference type="ChEBI" id="CHEBI:17748"/>
        <dbReference type="ChEBI" id="CHEBI:17821"/>
        <dbReference type="ChEBI" id="CHEBI:43474"/>
        <dbReference type="ChEBI" id="CHEBI:57259"/>
        <dbReference type="EC" id="2.4.2.2"/>
    </reaction>
</comment>
<dbReference type="InterPro" id="IPR014710">
    <property type="entry name" value="RmlC-like_jellyroll"/>
</dbReference>
<dbReference type="OrthoDB" id="9793848at2"/>
<evidence type="ECO:0000256" key="2">
    <source>
        <dbReference type="ARBA" id="ARBA00022679"/>
    </source>
</evidence>
<dbReference type="PANTHER" id="PTHR36540">
    <property type="entry name" value="PYRIMIDINE/PURINE NUCLEOSIDE PHOSPHORYLASE"/>
    <property type="match status" value="1"/>
</dbReference>
<dbReference type="InterPro" id="IPR011051">
    <property type="entry name" value="RmlC_Cupin_sf"/>
</dbReference>
<protein>
    <recommendedName>
        <fullName evidence="3">Pyrimidine/purine nucleoside phosphorylase</fullName>
        <ecNumber evidence="3">2.4.2.1</ecNumber>
        <ecNumber evidence="3">2.4.2.2</ecNumber>
    </recommendedName>
    <alternativeName>
        <fullName evidence="3">Adenosine phosphorylase</fullName>
    </alternativeName>
    <alternativeName>
        <fullName evidence="3">Cytidine phosphorylase</fullName>
    </alternativeName>
    <alternativeName>
        <fullName evidence="3">Guanosine phosphorylase</fullName>
    </alternativeName>
    <alternativeName>
        <fullName evidence="3">Inosine phosphorylase</fullName>
    </alternativeName>
    <alternativeName>
        <fullName evidence="3">Thymidine phosphorylase</fullName>
    </alternativeName>
    <alternativeName>
        <fullName evidence="3">Uridine phosphorylase</fullName>
    </alternativeName>
    <alternativeName>
        <fullName evidence="3">Xanthosine phosphorylase</fullName>
    </alternativeName>
</protein>
<sequence>MTSDTTNTQFDNASVIKRANIYFDGKCVSHTVLLGDGTRKTLGVIFPASLTFSTQAAEQIDVNAGRCRVRNPGEDQWRDYGPGESIAVPANTSFDIEVIETLDYVCHYF</sequence>
<gene>
    <name evidence="3" type="primary">ppnP</name>
    <name evidence="4" type="ORF">AWB64_05783</name>
</gene>
<evidence type="ECO:0000256" key="1">
    <source>
        <dbReference type="ARBA" id="ARBA00022676"/>
    </source>
</evidence>
<dbReference type="GO" id="GO:0004850">
    <property type="term" value="F:uridine phosphorylase activity"/>
    <property type="evidence" value="ECO:0007669"/>
    <property type="project" value="RHEA"/>
</dbReference>
<dbReference type="InterPro" id="IPR009664">
    <property type="entry name" value="Ppnp"/>
</dbReference>
<organism evidence="4 5">
    <name type="scientific">Caballeronia sordidicola</name>
    <name type="common">Burkholderia sordidicola</name>
    <dbReference type="NCBI Taxonomy" id="196367"/>
    <lineage>
        <taxon>Bacteria</taxon>
        <taxon>Pseudomonadati</taxon>
        <taxon>Pseudomonadota</taxon>
        <taxon>Betaproteobacteria</taxon>
        <taxon>Burkholderiales</taxon>
        <taxon>Burkholderiaceae</taxon>
        <taxon>Caballeronia</taxon>
    </lineage>
</organism>
<comment type="catalytic activity">
    <reaction evidence="3">
        <text>cytidine + phosphate = cytosine + alpha-D-ribose 1-phosphate</text>
        <dbReference type="Rhea" id="RHEA:52540"/>
        <dbReference type="ChEBI" id="CHEBI:16040"/>
        <dbReference type="ChEBI" id="CHEBI:17562"/>
        <dbReference type="ChEBI" id="CHEBI:43474"/>
        <dbReference type="ChEBI" id="CHEBI:57720"/>
        <dbReference type="EC" id="2.4.2.2"/>
    </reaction>
</comment>
<dbReference type="Proteomes" id="UP000054893">
    <property type="component" value="Unassembled WGS sequence"/>
</dbReference>
<evidence type="ECO:0000313" key="4">
    <source>
        <dbReference type="EMBL" id="SAL53189.1"/>
    </source>
</evidence>
<comment type="catalytic activity">
    <reaction evidence="3">
        <text>adenosine + phosphate = alpha-D-ribose 1-phosphate + adenine</text>
        <dbReference type="Rhea" id="RHEA:27642"/>
        <dbReference type="ChEBI" id="CHEBI:16335"/>
        <dbReference type="ChEBI" id="CHEBI:16708"/>
        <dbReference type="ChEBI" id="CHEBI:43474"/>
        <dbReference type="ChEBI" id="CHEBI:57720"/>
        <dbReference type="EC" id="2.4.2.1"/>
    </reaction>
</comment>
<dbReference type="GO" id="GO:0004731">
    <property type="term" value="F:purine-nucleoside phosphorylase activity"/>
    <property type="evidence" value="ECO:0007669"/>
    <property type="project" value="UniProtKB-UniRule"/>
</dbReference>
<dbReference type="PANTHER" id="PTHR36540:SF1">
    <property type="entry name" value="PYRIMIDINE_PURINE NUCLEOSIDE PHOSPHORYLASE"/>
    <property type="match status" value="1"/>
</dbReference>
<keyword evidence="2 3" id="KW-0808">Transferase</keyword>
<keyword evidence="1 3" id="KW-0328">Glycosyltransferase</keyword>
<dbReference type="Gene3D" id="2.60.120.10">
    <property type="entry name" value="Jelly Rolls"/>
    <property type="match status" value="1"/>
</dbReference>
<dbReference type="GO" id="GO:0009032">
    <property type="term" value="F:thymidine phosphorylase activity"/>
    <property type="evidence" value="ECO:0007669"/>
    <property type="project" value="RHEA"/>
</dbReference>
<dbReference type="SUPFAM" id="SSF51182">
    <property type="entry name" value="RmlC-like cupins"/>
    <property type="match status" value="1"/>
</dbReference>
<dbReference type="EC" id="2.4.2.2" evidence="3"/>
<comment type="catalytic activity">
    <reaction evidence="3">
        <text>uridine + phosphate = alpha-D-ribose 1-phosphate + uracil</text>
        <dbReference type="Rhea" id="RHEA:24388"/>
        <dbReference type="ChEBI" id="CHEBI:16704"/>
        <dbReference type="ChEBI" id="CHEBI:17568"/>
        <dbReference type="ChEBI" id="CHEBI:43474"/>
        <dbReference type="ChEBI" id="CHEBI:57720"/>
        <dbReference type="EC" id="2.4.2.2"/>
    </reaction>
</comment>
<evidence type="ECO:0000256" key="3">
    <source>
        <dbReference type="HAMAP-Rule" id="MF_01537"/>
    </source>
</evidence>
<comment type="function">
    <text evidence="3">Catalyzes the phosphorolysis of diverse nucleosides, yielding D-ribose 1-phosphate and the respective free bases. Can use uridine, adenosine, guanosine, cytidine, thymidine, inosine and xanthosine as substrates. Also catalyzes the reverse reactions.</text>
</comment>
<accession>A0A158IAA9</accession>
<dbReference type="GO" id="GO:0005829">
    <property type="term" value="C:cytosol"/>
    <property type="evidence" value="ECO:0007669"/>
    <property type="project" value="TreeGrafter"/>
</dbReference>
<dbReference type="EMBL" id="FCOC02000030">
    <property type="protein sequence ID" value="SAL53189.1"/>
    <property type="molecule type" value="Genomic_DNA"/>
</dbReference>
<proteinExistence type="inferred from homology"/>
<dbReference type="AlphaFoldDB" id="A0A158IAA9"/>
<dbReference type="HAMAP" id="MF_01537">
    <property type="entry name" value="Nucleos_phosphorylase_PpnP"/>
    <property type="match status" value="1"/>
</dbReference>
<name>A0A158IAA9_CABSO</name>
<dbReference type="CDD" id="cd20296">
    <property type="entry name" value="cupin_PpnP-like"/>
    <property type="match status" value="1"/>
</dbReference>